<dbReference type="InterPro" id="IPR023213">
    <property type="entry name" value="CAT-like_dom_sf"/>
</dbReference>
<dbReference type="AlphaFoldDB" id="A0A183B3L0"/>
<sequence>MLIQGYAVSHVLASLKQDYSVSIPQDIPLTNMRQTIAKRLTFSKSSIPHTYVRGVASLDRVMALRKDLKSRTGLKVSVNDMIVKACMVPEMNATLLHNTVDISMAVATPAGLITPILRNADTTPISELSKMAVALAKKARDGKLQPHEFQGGSFTISNLGMFGISEFTAVINPPQVAIVAVGTGRPKAVSFDAQNRVLFSNHVTLTLSVDSRFVSEVVAGRFLSRVSQLLSEHPHLLLSDDPFQLQFDRRENLRKLVPSRTVD</sequence>
<protein>
    <submittedName>
        <fullName evidence="4">2-oxoacid_dh domain-containing protein</fullName>
    </submittedName>
</protein>
<dbReference type="PANTHER" id="PTHR23151:SF90">
    <property type="entry name" value="DIHYDROLIPOYLLYSINE-RESIDUE ACETYLTRANSFERASE COMPONENT OF PYRUVATE DEHYDROGENASE COMPLEX, MITOCHONDRIAL-RELATED"/>
    <property type="match status" value="1"/>
</dbReference>
<dbReference type="EMBL" id="UZAN01055967">
    <property type="protein sequence ID" value="VDP91067.1"/>
    <property type="molecule type" value="Genomic_DNA"/>
</dbReference>
<gene>
    <name evidence="2" type="ORF">ECPE_LOCUS13795</name>
</gene>
<dbReference type="GO" id="GO:0016746">
    <property type="term" value="F:acyltransferase activity"/>
    <property type="evidence" value="ECO:0007669"/>
    <property type="project" value="InterPro"/>
</dbReference>
<dbReference type="Gene3D" id="3.30.559.10">
    <property type="entry name" value="Chloramphenicol acetyltransferase-like domain"/>
    <property type="match status" value="1"/>
</dbReference>
<dbReference type="GO" id="GO:0006086">
    <property type="term" value="P:pyruvate decarboxylation to acetyl-CoA"/>
    <property type="evidence" value="ECO:0007669"/>
    <property type="project" value="InterPro"/>
</dbReference>
<dbReference type="PANTHER" id="PTHR23151">
    <property type="entry name" value="DIHYDROLIPOAMIDE ACETYL/SUCCINYL-TRANSFERASE-RELATED"/>
    <property type="match status" value="1"/>
</dbReference>
<reference evidence="2 3" key="2">
    <citation type="submission" date="2018-11" db="EMBL/GenBank/DDBJ databases">
        <authorList>
            <consortium name="Pathogen Informatics"/>
        </authorList>
    </citation>
    <scope>NUCLEOTIDE SEQUENCE [LARGE SCALE GENOMIC DNA]</scope>
    <source>
        <strain evidence="2 3">Egypt</strain>
    </source>
</reference>
<dbReference type="GO" id="GO:0045254">
    <property type="term" value="C:pyruvate dehydrogenase complex"/>
    <property type="evidence" value="ECO:0007669"/>
    <property type="project" value="InterPro"/>
</dbReference>
<dbReference type="OrthoDB" id="537444at2759"/>
<organism evidence="4">
    <name type="scientific">Echinostoma caproni</name>
    <dbReference type="NCBI Taxonomy" id="27848"/>
    <lineage>
        <taxon>Eukaryota</taxon>
        <taxon>Metazoa</taxon>
        <taxon>Spiralia</taxon>
        <taxon>Lophotrochozoa</taxon>
        <taxon>Platyhelminthes</taxon>
        <taxon>Trematoda</taxon>
        <taxon>Digenea</taxon>
        <taxon>Plagiorchiida</taxon>
        <taxon>Echinostomata</taxon>
        <taxon>Echinostomatoidea</taxon>
        <taxon>Echinostomatidae</taxon>
        <taxon>Echinostoma</taxon>
    </lineage>
</organism>
<feature type="domain" description="2-oxoacid dehydrogenase acyltransferase catalytic" evidence="1">
    <location>
        <begin position="25"/>
        <end position="237"/>
    </location>
</feature>
<keyword evidence="3" id="KW-1185">Reference proteome</keyword>
<dbReference type="GO" id="GO:0005739">
    <property type="term" value="C:mitochondrion"/>
    <property type="evidence" value="ECO:0007669"/>
    <property type="project" value="TreeGrafter"/>
</dbReference>
<reference evidence="4" key="1">
    <citation type="submission" date="2016-06" db="UniProtKB">
        <authorList>
            <consortium name="WormBaseParasite"/>
        </authorList>
    </citation>
    <scope>IDENTIFICATION</scope>
</reference>
<evidence type="ECO:0000313" key="2">
    <source>
        <dbReference type="EMBL" id="VDP91067.1"/>
    </source>
</evidence>
<accession>A0A183B3L0</accession>
<dbReference type="InterPro" id="IPR001078">
    <property type="entry name" value="2-oxoacid_DH_actylTfrase"/>
</dbReference>
<dbReference type="Pfam" id="PF00198">
    <property type="entry name" value="2-oxoacid_dh"/>
    <property type="match status" value="1"/>
</dbReference>
<dbReference type="SUPFAM" id="SSF52777">
    <property type="entry name" value="CoA-dependent acyltransferases"/>
    <property type="match status" value="1"/>
</dbReference>
<name>A0A183B3L0_9TREM</name>
<dbReference type="Proteomes" id="UP000272942">
    <property type="component" value="Unassembled WGS sequence"/>
</dbReference>
<evidence type="ECO:0000259" key="1">
    <source>
        <dbReference type="Pfam" id="PF00198"/>
    </source>
</evidence>
<dbReference type="WBParaSite" id="ECPE_0001383501-mRNA-1">
    <property type="protein sequence ID" value="ECPE_0001383501-mRNA-1"/>
    <property type="gene ID" value="ECPE_0001383501"/>
</dbReference>
<evidence type="ECO:0000313" key="3">
    <source>
        <dbReference type="Proteomes" id="UP000272942"/>
    </source>
</evidence>
<evidence type="ECO:0000313" key="4">
    <source>
        <dbReference type="WBParaSite" id="ECPE_0001383501-mRNA-1"/>
    </source>
</evidence>
<dbReference type="InterPro" id="IPR045257">
    <property type="entry name" value="E2/Pdx1"/>
</dbReference>
<proteinExistence type="predicted"/>